<dbReference type="Pfam" id="PF22749">
    <property type="entry name" value="Arb2"/>
    <property type="match status" value="1"/>
</dbReference>
<protein>
    <recommendedName>
        <fullName evidence="2">Arb2 domain-containing protein</fullName>
    </recommendedName>
</protein>
<name>A0A9P3HG59_9FUNG</name>
<comment type="caution">
    <text evidence="3">The sequence shown here is derived from an EMBL/GenBank/DDBJ whole genome shotgun (WGS) entry which is preliminary data.</text>
</comment>
<dbReference type="GO" id="GO:0031048">
    <property type="term" value="P:regulatory ncRNA-mediated heterochromatin formation"/>
    <property type="evidence" value="ECO:0007669"/>
    <property type="project" value="TreeGrafter"/>
</dbReference>
<dbReference type="GO" id="GO:0005634">
    <property type="term" value="C:nucleus"/>
    <property type="evidence" value="ECO:0007669"/>
    <property type="project" value="TreeGrafter"/>
</dbReference>
<sequence>MYRRVIRKPPPPVFPTDLAGFGYTLNDKSRLVDAEGKEYTFNLKAKNRDYEEAHGRALCDVVVQIMVKRMEEEFGLVRKIVPLGFSPEDTTLPHAHILLTPDYNECKRLLVLSPGTMESLGSWSRRLVCNYSAEDGSMFAVVKMAIDQGFGVVILNSNAQYWVNGQTTYMTPTNPRGIVLVPELESPEKHVSYVLKNIIQPAASREIFFIGHKYGCHSLMQALNEQFNELKDRVSAIAMIESTASINKEFSKDFRKWWSSNAVDYTQSEAEEAADKGEVEYNTHRGCNCVRMGMGEFDQTILVAMPFILRFFKSRLNRDNVFDHYKELVFPPVKDDPTTVLITFDADELEDDDSEPAFDENLDPSWG</sequence>
<accession>A0A9P3HG59</accession>
<dbReference type="EMBL" id="BQFW01000012">
    <property type="protein sequence ID" value="GJJ76159.1"/>
    <property type="molecule type" value="Genomic_DNA"/>
</dbReference>
<evidence type="ECO:0000256" key="1">
    <source>
        <dbReference type="SAM" id="MobiDB-lite"/>
    </source>
</evidence>
<proteinExistence type="predicted"/>
<dbReference type="Proteomes" id="UP000827284">
    <property type="component" value="Unassembled WGS sequence"/>
</dbReference>
<dbReference type="InterPro" id="IPR048263">
    <property type="entry name" value="Arb2"/>
</dbReference>
<gene>
    <name evidence="3" type="ORF">EMPS_08518</name>
</gene>
<feature type="region of interest" description="Disordered" evidence="1">
    <location>
        <begin position="347"/>
        <end position="367"/>
    </location>
</feature>
<dbReference type="InterPro" id="IPR053858">
    <property type="entry name" value="Arb2_dom"/>
</dbReference>
<evidence type="ECO:0000313" key="3">
    <source>
        <dbReference type="EMBL" id="GJJ76159.1"/>
    </source>
</evidence>
<evidence type="ECO:0000259" key="2">
    <source>
        <dbReference type="Pfam" id="PF22749"/>
    </source>
</evidence>
<dbReference type="OrthoDB" id="421951at2759"/>
<feature type="domain" description="Arb2" evidence="2">
    <location>
        <begin position="14"/>
        <end position="270"/>
    </location>
</feature>
<dbReference type="PANTHER" id="PTHR21357">
    <property type="entry name" value="FAM172 FAMILY PROTEIN HOMOLOG CG10038"/>
    <property type="match status" value="1"/>
</dbReference>
<dbReference type="GO" id="GO:0035197">
    <property type="term" value="F:siRNA binding"/>
    <property type="evidence" value="ECO:0007669"/>
    <property type="project" value="TreeGrafter"/>
</dbReference>
<reference evidence="3" key="1">
    <citation type="submission" date="2021-11" db="EMBL/GenBank/DDBJ databases">
        <authorList>
            <person name="Herlambang A."/>
            <person name="Guo Y."/>
            <person name="Takashima Y."/>
            <person name="Nishizawa T."/>
        </authorList>
    </citation>
    <scope>NUCLEOTIDE SEQUENCE</scope>
    <source>
        <strain evidence="3">E1425</strain>
    </source>
</reference>
<reference evidence="3" key="2">
    <citation type="journal article" date="2022" name="Microbiol. Resour. Announc.">
        <title>Whole-Genome Sequence of Entomortierella parvispora E1425, a Mucoromycotan Fungus Associated with Burkholderiaceae-Related Endosymbiotic Bacteria.</title>
        <authorList>
            <person name="Herlambang A."/>
            <person name="Guo Y."/>
            <person name="Takashima Y."/>
            <person name="Narisawa K."/>
            <person name="Ohta H."/>
            <person name="Nishizawa T."/>
        </authorList>
    </citation>
    <scope>NUCLEOTIDE SEQUENCE</scope>
    <source>
        <strain evidence="3">E1425</strain>
    </source>
</reference>
<organism evidence="3 4">
    <name type="scientific">Entomortierella parvispora</name>
    <dbReference type="NCBI Taxonomy" id="205924"/>
    <lineage>
        <taxon>Eukaryota</taxon>
        <taxon>Fungi</taxon>
        <taxon>Fungi incertae sedis</taxon>
        <taxon>Mucoromycota</taxon>
        <taxon>Mortierellomycotina</taxon>
        <taxon>Mortierellomycetes</taxon>
        <taxon>Mortierellales</taxon>
        <taxon>Mortierellaceae</taxon>
        <taxon>Entomortierella</taxon>
    </lineage>
</organism>
<dbReference type="AlphaFoldDB" id="A0A9P3HG59"/>
<dbReference type="PANTHER" id="PTHR21357:SF4">
    <property type="entry name" value="FAM172 FAMILY PROTEIN HOMOLOG CG10038"/>
    <property type="match status" value="1"/>
</dbReference>
<keyword evidence="4" id="KW-1185">Reference proteome</keyword>
<evidence type="ECO:0000313" key="4">
    <source>
        <dbReference type="Proteomes" id="UP000827284"/>
    </source>
</evidence>